<evidence type="ECO:0000313" key="3">
    <source>
        <dbReference type="EMBL" id="KMZ75838.1"/>
    </source>
</evidence>
<keyword evidence="4" id="KW-1185">Reference proteome</keyword>
<evidence type="ECO:0000313" key="4">
    <source>
        <dbReference type="Proteomes" id="UP000036987"/>
    </source>
</evidence>
<reference evidence="4" key="1">
    <citation type="journal article" date="2016" name="Nature">
        <title>The genome of the seagrass Zostera marina reveals angiosperm adaptation to the sea.</title>
        <authorList>
            <person name="Olsen J.L."/>
            <person name="Rouze P."/>
            <person name="Verhelst B."/>
            <person name="Lin Y.-C."/>
            <person name="Bayer T."/>
            <person name="Collen J."/>
            <person name="Dattolo E."/>
            <person name="De Paoli E."/>
            <person name="Dittami S."/>
            <person name="Maumus F."/>
            <person name="Michel G."/>
            <person name="Kersting A."/>
            <person name="Lauritano C."/>
            <person name="Lohaus R."/>
            <person name="Toepel M."/>
            <person name="Tonon T."/>
            <person name="Vanneste K."/>
            <person name="Amirebrahimi M."/>
            <person name="Brakel J."/>
            <person name="Bostroem C."/>
            <person name="Chovatia M."/>
            <person name="Grimwood J."/>
            <person name="Jenkins J.W."/>
            <person name="Jueterbock A."/>
            <person name="Mraz A."/>
            <person name="Stam W.T."/>
            <person name="Tice H."/>
            <person name="Bornberg-Bauer E."/>
            <person name="Green P.J."/>
            <person name="Pearson G.A."/>
            <person name="Procaccini G."/>
            <person name="Duarte C.M."/>
            <person name="Schmutz J."/>
            <person name="Reusch T.B.H."/>
            <person name="Van de Peer Y."/>
        </authorList>
    </citation>
    <scope>NUCLEOTIDE SEQUENCE [LARGE SCALE GENOMIC DNA]</scope>
    <source>
        <strain evidence="4">cv. Finnish</strain>
    </source>
</reference>
<dbReference type="Proteomes" id="UP000036987">
    <property type="component" value="Unassembled WGS sequence"/>
</dbReference>
<accession>A0A0K9Q3H8</accession>
<dbReference type="Pfam" id="PF00397">
    <property type="entry name" value="WW"/>
    <property type="match status" value="1"/>
</dbReference>
<dbReference type="SMART" id="SM00456">
    <property type="entry name" value="WW"/>
    <property type="match status" value="1"/>
</dbReference>
<feature type="domain" description="WW" evidence="2">
    <location>
        <begin position="56"/>
        <end position="89"/>
    </location>
</feature>
<gene>
    <name evidence="3" type="ORF">ZOSMA_10G01060</name>
</gene>
<name>A0A0K9Q3H8_ZOSMR</name>
<sequence length="89" mass="10247">MDDTSKVNLEIKTDPESSEASQKDMPVYRKKRLIARGILKVDNRMEARESCITNSSMLPDGWAETKDPTSGSTYFYNKKTGRNQWEWPS</sequence>
<dbReference type="InterPro" id="IPR001202">
    <property type="entry name" value="WW_dom"/>
</dbReference>
<dbReference type="AlphaFoldDB" id="A0A0K9Q3H8"/>
<comment type="caution">
    <text evidence="3">The sequence shown here is derived from an EMBL/GenBank/DDBJ whole genome shotgun (WGS) entry which is preliminary data.</text>
</comment>
<dbReference type="SUPFAM" id="SSF51045">
    <property type="entry name" value="WW domain"/>
    <property type="match status" value="1"/>
</dbReference>
<dbReference type="PROSITE" id="PS01159">
    <property type="entry name" value="WW_DOMAIN_1"/>
    <property type="match status" value="1"/>
</dbReference>
<organism evidence="3 4">
    <name type="scientific">Zostera marina</name>
    <name type="common">Eelgrass</name>
    <dbReference type="NCBI Taxonomy" id="29655"/>
    <lineage>
        <taxon>Eukaryota</taxon>
        <taxon>Viridiplantae</taxon>
        <taxon>Streptophyta</taxon>
        <taxon>Embryophyta</taxon>
        <taxon>Tracheophyta</taxon>
        <taxon>Spermatophyta</taxon>
        <taxon>Magnoliopsida</taxon>
        <taxon>Liliopsida</taxon>
        <taxon>Zosteraceae</taxon>
        <taxon>Zostera</taxon>
    </lineage>
</organism>
<evidence type="ECO:0000256" key="1">
    <source>
        <dbReference type="SAM" id="MobiDB-lite"/>
    </source>
</evidence>
<feature type="region of interest" description="Disordered" evidence="1">
    <location>
        <begin position="1"/>
        <end position="25"/>
    </location>
</feature>
<dbReference type="EMBL" id="LFYR01000113">
    <property type="protein sequence ID" value="KMZ75838.1"/>
    <property type="molecule type" value="Genomic_DNA"/>
</dbReference>
<dbReference type="OrthoDB" id="42462at2759"/>
<evidence type="ECO:0000259" key="2">
    <source>
        <dbReference type="PROSITE" id="PS50020"/>
    </source>
</evidence>
<dbReference type="InterPro" id="IPR036020">
    <property type="entry name" value="WW_dom_sf"/>
</dbReference>
<proteinExistence type="predicted"/>
<dbReference type="CDD" id="cd00201">
    <property type="entry name" value="WW"/>
    <property type="match status" value="1"/>
</dbReference>
<dbReference type="Gene3D" id="2.20.70.10">
    <property type="match status" value="1"/>
</dbReference>
<dbReference type="STRING" id="29655.A0A0K9Q3H8"/>
<dbReference type="PROSITE" id="PS50020">
    <property type="entry name" value="WW_DOMAIN_2"/>
    <property type="match status" value="1"/>
</dbReference>
<protein>
    <recommendedName>
        <fullName evidence="2">WW domain-containing protein</fullName>
    </recommendedName>
</protein>